<dbReference type="PANTHER" id="PTHR45892">
    <property type="entry name" value="AMINOACYLASE-1"/>
    <property type="match status" value="1"/>
</dbReference>
<dbReference type="PIRSF" id="PIRSF036696">
    <property type="entry name" value="ACY-1"/>
    <property type="match status" value="1"/>
</dbReference>
<comment type="caution">
    <text evidence="8">The sequence shown here is derived from an EMBL/GenBank/DDBJ whole genome shotgun (WGS) entry which is preliminary data.</text>
</comment>
<sequence>MEPESVNRFREYLRIKSVHPNPDYYGVADFLKKQAEEIGVEYQYIEAVKGKPVVVLKLTGSDPGLKSVILNSHSDVVPVYREKWNYDPFSAERVQIEGTDDYKIYARGAQDMKVTGSCYLEAFRTLKKSGKILKRNVYAMFVPDEEIGGKEGMGVFVKTKEFRDMNAGFDIDEGIQSLNDVTYAFFQERTLCWVKFIAHGNTGHGSQFIEGTAIEKLLPVINELSNYRKTQLDSLKEKFSSSQMQNQGNFTSVNLTMLEGGKQPNVVPATYSATFDIRVTPNTDLKQFFQYLESLAADNDISIEYINRDLVNISTTFDENSNNLFYDAFLKIIDKHNIKLTPTICPGITDARFVRASGIPAIGINPMTFLPFLAHDHDEYITESKFIKAIDFYIDLISEMANVDSF</sequence>
<comment type="cofactor">
    <cofactor evidence="6">
        <name>Zn(2+)</name>
        <dbReference type="ChEBI" id="CHEBI:29105"/>
    </cofactor>
    <text evidence="6">Binds 2 Zn(2+) ions per subunit.</text>
</comment>
<evidence type="ECO:0000313" key="8">
    <source>
        <dbReference type="EMBL" id="OMJ30427.1"/>
    </source>
</evidence>
<dbReference type="EMBL" id="LSSM01000005">
    <property type="protein sequence ID" value="OMJ30427.1"/>
    <property type="molecule type" value="Genomic_DNA"/>
</dbReference>
<comment type="similarity">
    <text evidence="1">Belongs to the peptidase M20A family.</text>
</comment>
<evidence type="ECO:0000256" key="3">
    <source>
        <dbReference type="ARBA" id="ARBA00022723"/>
    </source>
</evidence>
<dbReference type="Gene3D" id="3.40.630.10">
    <property type="entry name" value="Zn peptidases"/>
    <property type="match status" value="1"/>
</dbReference>
<dbReference type="GO" id="GO:0004046">
    <property type="term" value="F:aminoacylase activity"/>
    <property type="evidence" value="ECO:0007669"/>
    <property type="project" value="InterPro"/>
</dbReference>
<feature type="binding site" evidence="6">
    <location>
        <position position="111"/>
    </location>
    <ligand>
        <name>Zn(2+)</name>
        <dbReference type="ChEBI" id="CHEBI:29105"/>
        <label>1</label>
    </ligand>
</feature>
<dbReference type="InterPro" id="IPR002933">
    <property type="entry name" value="Peptidase_M20"/>
</dbReference>
<feature type="binding site" evidence="6">
    <location>
        <position position="73"/>
    </location>
    <ligand>
        <name>Zn(2+)</name>
        <dbReference type="ChEBI" id="CHEBI:29105"/>
        <label>1</label>
    </ligand>
</feature>
<dbReference type="AlphaFoldDB" id="A0A1R1YU59"/>
<dbReference type="OrthoDB" id="3064516at2759"/>
<dbReference type="PANTHER" id="PTHR45892:SF1">
    <property type="entry name" value="AMINOACYLASE-1"/>
    <property type="match status" value="1"/>
</dbReference>
<dbReference type="Gene3D" id="1.10.150.900">
    <property type="match status" value="1"/>
</dbReference>
<dbReference type="GO" id="GO:0006520">
    <property type="term" value="P:amino acid metabolic process"/>
    <property type="evidence" value="ECO:0007669"/>
    <property type="project" value="InterPro"/>
</dbReference>
<dbReference type="InterPro" id="IPR052083">
    <property type="entry name" value="Aminoacylase-1_M20A"/>
</dbReference>
<feature type="binding site" evidence="6">
    <location>
        <position position="146"/>
    </location>
    <ligand>
        <name>Zn(2+)</name>
        <dbReference type="ChEBI" id="CHEBI:29105"/>
        <label>2</label>
    </ligand>
</feature>
<evidence type="ECO:0000256" key="1">
    <source>
        <dbReference type="ARBA" id="ARBA00006247"/>
    </source>
</evidence>
<keyword evidence="4 6" id="KW-0862">Zinc</keyword>
<keyword evidence="2" id="KW-0963">Cytoplasm</keyword>
<dbReference type="SUPFAM" id="SSF53187">
    <property type="entry name" value="Zn-dependent exopeptidases"/>
    <property type="match status" value="1"/>
</dbReference>
<evidence type="ECO:0000313" key="9">
    <source>
        <dbReference type="Proteomes" id="UP000187429"/>
    </source>
</evidence>
<evidence type="ECO:0000256" key="6">
    <source>
        <dbReference type="PIRSR" id="PIRSR036696-2"/>
    </source>
</evidence>
<dbReference type="GO" id="GO:0005737">
    <property type="term" value="C:cytoplasm"/>
    <property type="evidence" value="ECO:0007669"/>
    <property type="project" value="InterPro"/>
</dbReference>
<gene>
    <name evidence="8" type="ORF">AYI69_g26</name>
</gene>
<feature type="domain" description="Peptidase M20 dimerisation" evidence="7">
    <location>
        <begin position="188"/>
        <end position="298"/>
    </location>
</feature>
<dbReference type="InterPro" id="IPR036264">
    <property type="entry name" value="Bact_exopeptidase_dim_dom"/>
</dbReference>
<evidence type="ECO:0000259" key="7">
    <source>
        <dbReference type="Pfam" id="PF07687"/>
    </source>
</evidence>
<protein>
    <submittedName>
        <fullName evidence="8">Aminoacylase-1</fullName>
    </submittedName>
</protein>
<dbReference type="InterPro" id="IPR010159">
    <property type="entry name" value="N-acyl_aa_amidohydrolase"/>
</dbReference>
<organism evidence="8 9">
    <name type="scientific">Smittium culicis</name>
    <dbReference type="NCBI Taxonomy" id="133412"/>
    <lineage>
        <taxon>Eukaryota</taxon>
        <taxon>Fungi</taxon>
        <taxon>Fungi incertae sedis</taxon>
        <taxon>Zoopagomycota</taxon>
        <taxon>Kickxellomycotina</taxon>
        <taxon>Harpellomycetes</taxon>
        <taxon>Harpellales</taxon>
        <taxon>Legeriomycetaceae</taxon>
        <taxon>Smittium</taxon>
    </lineage>
</organism>
<evidence type="ECO:0000256" key="5">
    <source>
        <dbReference type="PIRSR" id="PIRSR036696-1"/>
    </source>
</evidence>
<feature type="binding site" evidence="6">
    <location>
        <position position="111"/>
    </location>
    <ligand>
        <name>Zn(2+)</name>
        <dbReference type="ChEBI" id="CHEBI:29105"/>
        <label>2</label>
    </ligand>
</feature>
<accession>A0A1R1YU59</accession>
<keyword evidence="3 6" id="KW-0479">Metal-binding</keyword>
<dbReference type="NCBIfam" id="TIGR01880">
    <property type="entry name" value="Ac-peptdase-euk"/>
    <property type="match status" value="1"/>
</dbReference>
<dbReference type="GO" id="GO:0046872">
    <property type="term" value="F:metal ion binding"/>
    <property type="evidence" value="ECO:0007669"/>
    <property type="project" value="UniProtKB-KW"/>
</dbReference>
<name>A0A1R1YU59_9FUNG</name>
<dbReference type="Proteomes" id="UP000187429">
    <property type="component" value="Unassembled WGS sequence"/>
</dbReference>
<dbReference type="SUPFAM" id="SSF55031">
    <property type="entry name" value="Bacterial exopeptidase dimerisation domain"/>
    <property type="match status" value="1"/>
</dbReference>
<keyword evidence="9" id="KW-1185">Reference proteome</keyword>
<dbReference type="Pfam" id="PF07687">
    <property type="entry name" value="M20_dimer"/>
    <property type="match status" value="1"/>
</dbReference>
<dbReference type="Pfam" id="PF01546">
    <property type="entry name" value="Peptidase_M20"/>
    <property type="match status" value="1"/>
</dbReference>
<feature type="binding site" evidence="6">
    <location>
        <position position="375"/>
    </location>
    <ligand>
        <name>Zn(2+)</name>
        <dbReference type="ChEBI" id="CHEBI:29105"/>
        <label>2</label>
    </ligand>
</feature>
<reference evidence="9" key="1">
    <citation type="submission" date="2017-01" db="EMBL/GenBank/DDBJ databases">
        <authorList>
            <person name="Wang Y."/>
            <person name="White M."/>
            <person name="Kvist S."/>
            <person name="Moncalvo J.-M."/>
        </authorList>
    </citation>
    <scope>NUCLEOTIDE SEQUENCE [LARGE SCALE GENOMIC DNA]</scope>
    <source>
        <strain evidence="9">ID-206-W2</strain>
    </source>
</reference>
<evidence type="ECO:0000256" key="4">
    <source>
        <dbReference type="ARBA" id="ARBA00022833"/>
    </source>
</evidence>
<dbReference type="Gene3D" id="3.30.70.360">
    <property type="match status" value="1"/>
</dbReference>
<dbReference type="InterPro" id="IPR011650">
    <property type="entry name" value="Peptidase_M20_dimer"/>
</dbReference>
<evidence type="ECO:0000256" key="2">
    <source>
        <dbReference type="ARBA" id="ARBA00022490"/>
    </source>
</evidence>
<proteinExistence type="inferred from homology"/>
<feature type="active site" evidence="5">
    <location>
        <position position="75"/>
    </location>
</feature>
<feature type="binding site" evidence="6">
    <location>
        <position position="173"/>
    </location>
    <ligand>
        <name>Zn(2+)</name>
        <dbReference type="ChEBI" id="CHEBI:29105"/>
        <label>1</label>
    </ligand>
</feature>
<feature type="active site" description="Proton acceptor" evidence="5">
    <location>
        <position position="145"/>
    </location>
</feature>